<dbReference type="Gene3D" id="3.20.20.140">
    <property type="entry name" value="Metal-dependent hydrolases"/>
    <property type="match status" value="1"/>
</dbReference>
<organism evidence="2 3">
    <name type="scientific">Embleya hyalina</name>
    <dbReference type="NCBI Taxonomy" id="516124"/>
    <lineage>
        <taxon>Bacteria</taxon>
        <taxon>Bacillati</taxon>
        <taxon>Actinomycetota</taxon>
        <taxon>Actinomycetes</taxon>
        <taxon>Kitasatosporales</taxon>
        <taxon>Streptomycetaceae</taxon>
        <taxon>Embleya</taxon>
    </lineage>
</organism>
<dbReference type="InterPro" id="IPR011059">
    <property type="entry name" value="Metal-dep_hydrolase_composite"/>
</dbReference>
<dbReference type="InterPro" id="IPR006680">
    <property type="entry name" value="Amidohydro-rel"/>
</dbReference>
<dbReference type="Pfam" id="PF01979">
    <property type="entry name" value="Amidohydro_1"/>
    <property type="match status" value="1"/>
</dbReference>
<protein>
    <submittedName>
        <fullName evidence="2">Peptidase M38</fullName>
    </submittedName>
</protein>
<dbReference type="InterPro" id="IPR032466">
    <property type="entry name" value="Metal_Hydrolase"/>
</dbReference>
<comment type="caution">
    <text evidence="2">The sequence shown here is derived from an EMBL/GenBank/DDBJ whole genome shotgun (WGS) entry which is preliminary data.</text>
</comment>
<dbReference type="RefSeq" id="WP_126635339.1">
    <property type="nucleotide sequence ID" value="NZ_BIFH01000013.1"/>
</dbReference>
<dbReference type="InterPro" id="IPR057744">
    <property type="entry name" value="OTAase-like"/>
</dbReference>
<dbReference type="SUPFAM" id="SSF51338">
    <property type="entry name" value="Composite domain of metallo-dependent hydrolases"/>
    <property type="match status" value="1"/>
</dbReference>
<feature type="domain" description="Amidohydrolase-related" evidence="1">
    <location>
        <begin position="60"/>
        <end position="396"/>
    </location>
</feature>
<evidence type="ECO:0000313" key="3">
    <source>
        <dbReference type="Proteomes" id="UP000286931"/>
    </source>
</evidence>
<dbReference type="OrthoDB" id="3514520at2"/>
<evidence type="ECO:0000313" key="2">
    <source>
        <dbReference type="EMBL" id="GCD93057.1"/>
    </source>
</evidence>
<dbReference type="AlphaFoldDB" id="A0A401YER0"/>
<keyword evidence="3" id="KW-1185">Reference proteome</keyword>
<dbReference type="CDD" id="cd01299">
    <property type="entry name" value="Met_dep_hydrolase_A"/>
    <property type="match status" value="1"/>
</dbReference>
<dbReference type="Proteomes" id="UP000286931">
    <property type="component" value="Unassembled WGS sequence"/>
</dbReference>
<dbReference type="PANTHER" id="PTHR43135:SF3">
    <property type="entry name" value="ALPHA-D-RIBOSE 1-METHYLPHOSPHONATE 5-TRIPHOSPHATE DIPHOSPHATASE"/>
    <property type="match status" value="1"/>
</dbReference>
<dbReference type="PANTHER" id="PTHR43135">
    <property type="entry name" value="ALPHA-D-RIBOSE 1-METHYLPHOSPHONATE 5-TRIPHOSPHATE DIPHOSPHATASE"/>
    <property type="match status" value="1"/>
</dbReference>
<evidence type="ECO:0000259" key="1">
    <source>
        <dbReference type="Pfam" id="PF01979"/>
    </source>
</evidence>
<reference evidence="2 3" key="1">
    <citation type="submission" date="2018-12" db="EMBL/GenBank/DDBJ databases">
        <title>Draft genome sequence of Embleya hyalina NBRC 13850T.</title>
        <authorList>
            <person name="Komaki H."/>
            <person name="Hosoyama A."/>
            <person name="Kimura A."/>
            <person name="Ichikawa N."/>
            <person name="Tamura T."/>
        </authorList>
    </citation>
    <scope>NUCLEOTIDE SEQUENCE [LARGE SCALE GENOMIC DNA]</scope>
    <source>
        <strain evidence="2 3">NBRC 13850</strain>
    </source>
</reference>
<name>A0A401YER0_9ACTN</name>
<dbReference type="EMBL" id="BIFH01000013">
    <property type="protein sequence ID" value="GCD93057.1"/>
    <property type="molecule type" value="Genomic_DNA"/>
</dbReference>
<dbReference type="SUPFAM" id="SSF51556">
    <property type="entry name" value="Metallo-dependent hydrolases"/>
    <property type="match status" value="1"/>
</dbReference>
<sequence length="417" mass="44623">MTTDLPSTVPLLLRNARILDPVSGVYTEGDLLAADGRIVECGTRPTAPRRAETRDLRGAYVLPGLIDAHVHVTAITADLASISTTSPMYVAAHTIAIMGGMLDRGFTTVRDMGGADHGIAAAQAEGTVRGPRLAFGGRALSQTGGHGDYRGPGAHVRDDHPCCGADSRVVDGVDAIRAAARDELRKGGDHLKVMASGGVASPTDRIDSTQYSMDELRAAVEEAEAFNRYVAAHAYHARAVDRALEAGVRSIEHGNLIDDGSVRLLVEHDAFLVPTLVTYWALAKEGRDFGLPEGSRRKVDEVLDAGLVALERAHRGGVTLVYGSDLLGGMHRHQNEEFRIRARVQRPIDVIRSTTTHAARLLRRQGDIGTLEVGARADLVVLDADPLEDLTLLAEPDVHMPLVVQAGAVVRDGRRSI</sequence>
<dbReference type="GO" id="GO:0016810">
    <property type="term" value="F:hydrolase activity, acting on carbon-nitrogen (but not peptide) bonds"/>
    <property type="evidence" value="ECO:0007669"/>
    <property type="project" value="InterPro"/>
</dbReference>
<gene>
    <name evidence="2" type="ORF">EHYA_00700</name>
</gene>
<accession>A0A401YER0</accession>
<proteinExistence type="predicted"/>
<dbReference type="Gene3D" id="2.30.40.10">
    <property type="entry name" value="Urease, subunit C, domain 1"/>
    <property type="match status" value="1"/>
</dbReference>
<dbReference type="InterPro" id="IPR051781">
    <property type="entry name" value="Metallo-dep_Hydrolase"/>
</dbReference>